<dbReference type="EMBL" id="SDMP01000019">
    <property type="protein sequence ID" value="RYQ90343.1"/>
    <property type="molecule type" value="Genomic_DNA"/>
</dbReference>
<keyword evidence="3" id="KW-0862">Zinc</keyword>
<dbReference type="InterPro" id="IPR007527">
    <property type="entry name" value="Znf_SWIM"/>
</dbReference>
<dbReference type="Pfam" id="PF10551">
    <property type="entry name" value="MULE"/>
    <property type="match status" value="1"/>
</dbReference>
<sequence>MASEEESFAVLVHHRGSIKRKTRSGVKFTDKNPLYIVVNRTTSYDDLVRSVLMKLGLEGAKRIKKFFYRIPVTILHDTVKYDCLTIGSDEDLQVMFLCRRQFPEVRTPELLAKLVDVVSSSGGSNRNTTNVATAAGSSSMAAVASSSVPVYEPAAQLVASPTFAVDLNDGVRDEVGSFDVLPNALHGVPPVGVGDGELGDPNEDDVEPETIEDDSGDEVVAAGPALAGGGSSSGTQQYPPYFSSLDLDAMTHEGALGHAVGFGARDAEGNAGLTEFQVGQQFQDKDEALLSVKTYSIRRGVQYKVVESDHRRYVGKCSEFGNGCTWLIRLSLRKRKGIWEVKRYNGPHTCLATSISSDHRSLDHSVISAFIMPMVRADASVSIKVLLNATAAHFGFRPTYRRVWMAKQKAVGLIYGDWDESYSEIPRWVLGVQLTMPGTVAVLRTSPVRVGGQVDESQAYFHRLFWTFPPCIEAFRHCKPLVSIDGTHLYGKYGGTLLIAIAQDGNSNILPVAFALVEGENAESWTFFLSHLRQHVTPQPGLLVISDRHNGIKSALEAPDGGWLPPSAYRAFCIRHVAANFALTFKGKDARRLLVNAAYAKTEVEFDYWFDILRSENPAMCEWANRNDYSLWTQHHDEGRRFGHMTTNISECVNSILKGVRNLPVASLVKATYGRLAELFVRKGREAEAQVGTGQQFSQHLVKCIEANLKTARCFTVTLYDRDNSEFTVAETTPTGTFSLGTYRVSLASQTCDCGYFQALHFPCQHALACCAYARVSWSSYVHSVYQITSVFNVYWMGFTPPILEGFWPPYDGPTVIPDPNRRRAREGRPRSTRIRTNMDEADPNRPKRCGLCRQPGHTRRCCPQVVGSSQTGRN</sequence>
<evidence type="ECO:0000256" key="3">
    <source>
        <dbReference type="ARBA" id="ARBA00022833"/>
    </source>
</evidence>
<dbReference type="GO" id="GO:0008270">
    <property type="term" value="F:zinc ion binding"/>
    <property type="evidence" value="ECO:0007669"/>
    <property type="project" value="UniProtKB-KW"/>
</dbReference>
<evidence type="ECO:0000256" key="1">
    <source>
        <dbReference type="ARBA" id="ARBA00022723"/>
    </source>
</evidence>
<proteinExistence type="predicted"/>
<evidence type="ECO:0000256" key="5">
    <source>
        <dbReference type="SAM" id="MobiDB-lite"/>
    </source>
</evidence>
<dbReference type="InterPro" id="IPR004332">
    <property type="entry name" value="Transposase_MuDR"/>
</dbReference>
<dbReference type="InterPro" id="IPR018289">
    <property type="entry name" value="MULE_transposase_dom"/>
</dbReference>
<evidence type="ECO:0000259" key="6">
    <source>
        <dbReference type="PROSITE" id="PS50966"/>
    </source>
</evidence>
<evidence type="ECO:0000313" key="7">
    <source>
        <dbReference type="EMBL" id="RYQ90343.1"/>
    </source>
</evidence>
<gene>
    <name evidence="7" type="ORF">Ahy_B09g096475</name>
</gene>
<dbReference type="InterPro" id="IPR006564">
    <property type="entry name" value="Znf_PMZ"/>
</dbReference>
<dbReference type="PANTHER" id="PTHR31973:SF195">
    <property type="entry name" value="MUDR FAMILY TRANSPOSASE"/>
    <property type="match status" value="1"/>
</dbReference>
<dbReference type="PANTHER" id="PTHR31973">
    <property type="entry name" value="POLYPROTEIN, PUTATIVE-RELATED"/>
    <property type="match status" value="1"/>
</dbReference>
<keyword evidence="8" id="KW-1185">Reference proteome</keyword>
<evidence type="ECO:0000256" key="4">
    <source>
        <dbReference type="PROSITE-ProRule" id="PRU00325"/>
    </source>
</evidence>
<dbReference type="Proteomes" id="UP000289738">
    <property type="component" value="Chromosome B09"/>
</dbReference>
<dbReference type="SMART" id="SM00575">
    <property type="entry name" value="ZnF_PMZ"/>
    <property type="match status" value="1"/>
</dbReference>
<dbReference type="AlphaFoldDB" id="A0A444XKZ0"/>
<organism evidence="7 8">
    <name type="scientific">Arachis hypogaea</name>
    <name type="common">Peanut</name>
    <dbReference type="NCBI Taxonomy" id="3818"/>
    <lineage>
        <taxon>Eukaryota</taxon>
        <taxon>Viridiplantae</taxon>
        <taxon>Streptophyta</taxon>
        <taxon>Embryophyta</taxon>
        <taxon>Tracheophyta</taxon>
        <taxon>Spermatophyta</taxon>
        <taxon>Magnoliopsida</taxon>
        <taxon>eudicotyledons</taxon>
        <taxon>Gunneridae</taxon>
        <taxon>Pentapetalae</taxon>
        <taxon>rosids</taxon>
        <taxon>fabids</taxon>
        <taxon>Fabales</taxon>
        <taxon>Fabaceae</taxon>
        <taxon>Papilionoideae</taxon>
        <taxon>50 kb inversion clade</taxon>
        <taxon>dalbergioids sensu lato</taxon>
        <taxon>Dalbergieae</taxon>
        <taxon>Pterocarpus clade</taxon>
        <taxon>Arachis</taxon>
    </lineage>
</organism>
<evidence type="ECO:0000256" key="2">
    <source>
        <dbReference type="ARBA" id="ARBA00022771"/>
    </source>
</evidence>
<accession>A0A444XKZ0</accession>
<dbReference type="Pfam" id="PF04434">
    <property type="entry name" value="SWIM"/>
    <property type="match status" value="1"/>
</dbReference>
<name>A0A444XKZ0_ARAHY</name>
<feature type="domain" description="SWIM-type" evidence="6">
    <location>
        <begin position="743"/>
        <end position="775"/>
    </location>
</feature>
<feature type="compositionally biased region" description="Acidic residues" evidence="5">
    <location>
        <begin position="197"/>
        <end position="217"/>
    </location>
</feature>
<feature type="compositionally biased region" description="Basic residues" evidence="5">
    <location>
        <begin position="823"/>
        <end position="834"/>
    </location>
</feature>
<protein>
    <recommendedName>
        <fullName evidence="6">SWIM-type domain-containing protein</fullName>
    </recommendedName>
</protein>
<keyword evidence="2 4" id="KW-0863">Zinc-finger</keyword>
<dbReference type="STRING" id="3818.A0A444XKZ0"/>
<dbReference type="PROSITE" id="PS50966">
    <property type="entry name" value="ZF_SWIM"/>
    <property type="match status" value="1"/>
</dbReference>
<feature type="region of interest" description="Disordered" evidence="5">
    <location>
        <begin position="189"/>
        <end position="238"/>
    </location>
</feature>
<feature type="region of interest" description="Disordered" evidence="5">
    <location>
        <begin position="818"/>
        <end position="843"/>
    </location>
</feature>
<evidence type="ECO:0000313" key="8">
    <source>
        <dbReference type="Proteomes" id="UP000289738"/>
    </source>
</evidence>
<comment type="caution">
    <text evidence="7">The sequence shown here is derived from an EMBL/GenBank/DDBJ whole genome shotgun (WGS) entry which is preliminary data.</text>
</comment>
<keyword evidence="1" id="KW-0479">Metal-binding</keyword>
<reference evidence="7 8" key="1">
    <citation type="submission" date="2019-01" db="EMBL/GenBank/DDBJ databases">
        <title>Sequencing of cultivated peanut Arachis hypogaea provides insights into genome evolution and oil improvement.</title>
        <authorList>
            <person name="Chen X."/>
        </authorList>
    </citation>
    <scope>NUCLEOTIDE SEQUENCE [LARGE SCALE GENOMIC DNA]</scope>
    <source>
        <strain evidence="8">cv. Fuhuasheng</strain>
        <tissue evidence="7">Leaves</tissue>
    </source>
</reference>
<dbReference type="Pfam" id="PF03108">
    <property type="entry name" value="DBD_Tnp_Mut"/>
    <property type="match status" value="1"/>
</dbReference>